<sequence>MMIVECFSRWPEAVPVENIEASTVARAFYTTWTARFGNYYRSQLIRVAVRVYTFQRSQQHDTSLFGHFAHHSIGNQSGLERGLECIIVYMVYGQLLQLPGEFQSVGGMTVLGDEGTRALLECKGKAKLDYLEKTGHPGRSTTMISTCRNLRVTRSFPPEKGTSHVVLGANSSDCRELQRSLVRIGDDCCGLRRITEDDCREDLDEPVLEVRAGAEETGNVSTGVLATSVKNIDGSIDDFVGVTSKEVVGTVSSVDDRAVLVEVYDSSDVGVTVEKS</sequence>
<name>A0ABQ9I8B3_9NEOP</name>
<protein>
    <submittedName>
        <fullName evidence="1">Uncharacterized protein</fullName>
    </submittedName>
</protein>
<dbReference type="Proteomes" id="UP001159363">
    <property type="component" value="Chromosome 2"/>
</dbReference>
<evidence type="ECO:0000313" key="2">
    <source>
        <dbReference type="Proteomes" id="UP001159363"/>
    </source>
</evidence>
<dbReference type="EMBL" id="JARBHB010000002">
    <property type="protein sequence ID" value="KAJ8892581.1"/>
    <property type="molecule type" value="Genomic_DNA"/>
</dbReference>
<reference evidence="1 2" key="1">
    <citation type="submission" date="2023-02" db="EMBL/GenBank/DDBJ databases">
        <title>LHISI_Scaffold_Assembly.</title>
        <authorList>
            <person name="Stuart O.P."/>
            <person name="Cleave R."/>
            <person name="Magrath M.J.L."/>
            <person name="Mikheyev A.S."/>
        </authorList>
    </citation>
    <scope>NUCLEOTIDE SEQUENCE [LARGE SCALE GENOMIC DNA]</scope>
    <source>
        <strain evidence="1">Daus_M_001</strain>
        <tissue evidence="1">Leg muscle</tissue>
    </source>
</reference>
<comment type="caution">
    <text evidence="1">The sequence shown here is derived from an EMBL/GenBank/DDBJ whole genome shotgun (WGS) entry which is preliminary data.</text>
</comment>
<gene>
    <name evidence="1" type="ORF">PR048_005162</name>
</gene>
<evidence type="ECO:0000313" key="1">
    <source>
        <dbReference type="EMBL" id="KAJ8892581.1"/>
    </source>
</evidence>
<keyword evidence="2" id="KW-1185">Reference proteome</keyword>
<accession>A0ABQ9I8B3</accession>
<organism evidence="1 2">
    <name type="scientific">Dryococelus australis</name>
    <dbReference type="NCBI Taxonomy" id="614101"/>
    <lineage>
        <taxon>Eukaryota</taxon>
        <taxon>Metazoa</taxon>
        <taxon>Ecdysozoa</taxon>
        <taxon>Arthropoda</taxon>
        <taxon>Hexapoda</taxon>
        <taxon>Insecta</taxon>
        <taxon>Pterygota</taxon>
        <taxon>Neoptera</taxon>
        <taxon>Polyneoptera</taxon>
        <taxon>Phasmatodea</taxon>
        <taxon>Verophasmatodea</taxon>
        <taxon>Anareolatae</taxon>
        <taxon>Phasmatidae</taxon>
        <taxon>Eurycanthinae</taxon>
        <taxon>Dryococelus</taxon>
    </lineage>
</organism>
<proteinExistence type="predicted"/>